<accession>A0A087C1Z1</accession>
<feature type="region of interest" description="Disordered" evidence="1">
    <location>
        <begin position="1"/>
        <end position="26"/>
    </location>
</feature>
<dbReference type="Proteomes" id="UP000029082">
    <property type="component" value="Unassembled WGS sequence"/>
</dbReference>
<dbReference type="EMBL" id="JGZE01000008">
    <property type="protein sequence ID" value="KFI77291.1"/>
    <property type="molecule type" value="Genomic_DNA"/>
</dbReference>
<comment type="caution">
    <text evidence="2">The sequence shown here is derived from an EMBL/GenBank/DDBJ whole genome shotgun (WGS) entry which is preliminary data.</text>
</comment>
<organism evidence="2 3">
    <name type="scientific">Bifidobacterium mongoliense DSM 21395</name>
    <dbReference type="NCBI Taxonomy" id="1437603"/>
    <lineage>
        <taxon>Bacteria</taxon>
        <taxon>Bacillati</taxon>
        <taxon>Actinomycetota</taxon>
        <taxon>Actinomycetes</taxon>
        <taxon>Bifidobacteriales</taxon>
        <taxon>Bifidobacteriaceae</taxon>
        <taxon>Bifidobacterium</taxon>
    </lineage>
</organism>
<keyword evidence="3" id="KW-1185">Reference proteome</keyword>
<evidence type="ECO:0000256" key="1">
    <source>
        <dbReference type="SAM" id="MobiDB-lite"/>
    </source>
</evidence>
<evidence type="ECO:0000313" key="2">
    <source>
        <dbReference type="EMBL" id="KFI77291.1"/>
    </source>
</evidence>
<gene>
    <name evidence="2" type="ORF">BMON_0978</name>
</gene>
<evidence type="ECO:0000313" key="3">
    <source>
        <dbReference type="Proteomes" id="UP000029082"/>
    </source>
</evidence>
<feature type="compositionally biased region" description="Basic and acidic residues" evidence="1">
    <location>
        <begin position="9"/>
        <end position="22"/>
    </location>
</feature>
<reference evidence="2 3" key="1">
    <citation type="submission" date="2014-03" db="EMBL/GenBank/DDBJ databases">
        <title>Genomics of Bifidobacteria.</title>
        <authorList>
            <person name="Ventura M."/>
            <person name="Milani C."/>
            <person name="Lugli G.A."/>
        </authorList>
    </citation>
    <scope>NUCLEOTIDE SEQUENCE [LARGE SCALE GENOMIC DNA]</scope>
    <source>
        <strain evidence="2 3">DSM 21395</strain>
    </source>
</reference>
<dbReference type="AlphaFoldDB" id="A0A087C1Z1"/>
<name>A0A087C1Z1_9BIFI</name>
<protein>
    <submittedName>
        <fullName evidence="2">Uncharacterized protein</fullName>
    </submittedName>
</protein>
<proteinExistence type="predicted"/>
<sequence>MSDVTSTHENARSDDVQFHESSDGSVQLAVRTDSDTVWLTRQQWRRCSVAT</sequence>